<gene>
    <name evidence="1" type="ORF">GCM10023092_00410</name>
</gene>
<comment type="caution">
    <text evidence="1">The sequence shown here is derived from an EMBL/GenBank/DDBJ whole genome shotgun (WGS) entry which is preliminary data.</text>
</comment>
<sequence>MRFSAIAITFFASVIAIGMSSCTQEYRCQCTIKYSGMAGLPDSSMNEYTIKDTKKKAQSLCKENSVTMDKNGVTTTETCQLF</sequence>
<dbReference type="Proteomes" id="UP001501410">
    <property type="component" value="Unassembled WGS sequence"/>
</dbReference>
<evidence type="ECO:0000313" key="2">
    <source>
        <dbReference type="Proteomes" id="UP001501410"/>
    </source>
</evidence>
<proteinExistence type="predicted"/>
<name>A0ABP8MDP2_9BACT</name>
<dbReference type="EMBL" id="BAABEZ010000001">
    <property type="protein sequence ID" value="GAA4448236.1"/>
    <property type="molecule type" value="Genomic_DNA"/>
</dbReference>
<protein>
    <submittedName>
        <fullName evidence="1">Uncharacterized protein</fullName>
    </submittedName>
</protein>
<reference evidence="2" key="1">
    <citation type="journal article" date="2019" name="Int. J. Syst. Evol. Microbiol.">
        <title>The Global Catalogue of Microorganisms (GCM) 10K type strain sequencing project: providing services to taxonomists for standard genome sequencing and annotation.</title>
        <authorList>
            <consortium name="The Broad Institute Genomics Platform"/>
            <consortium name="The Broad Institute Genome Sequencing Center for Infectious Disease"/>
            <person name="Wu L."/>
            <person name="Ma J."/>
        </authorList>
    </citation>
    <scope>NUCLEOTIDE SEQUENCE [LARGE SCALE GENOMIC DNA]</scope>
    <source>
        <strain evidence="2">JCM 31921</strain>
    </source>
</reference>
<keyword evidence="2" id="KW-1185">Reference proteome</keyword>
<dbReference type="RefSeq" id="WP_344821470.1">
    <property type="nucleotide sequence ID" value="NZ_BAABEZ010000001.1"/>
</dbReference>
<accession>A0ABP8MDP2</accession>
<evidence type="ECO:0000313" key="1">
    <source>
        <dbReference type="EMBL" id="GAA4448236.1"/>
    </source>
</evidence>
<organism evidence="1 2">
    <name type="scientific">Rurimicrobium arvi</name>
    <dbReference type="NCBI Taxonomy" id="2049916"/>
    <lineage>
        <taxon>Bacteria</taxon>
        <taxon>Pseudomonadati</taxon>
        <taxon>Bacteroidota</taxon>
        <taxon>Chitinophagia</taxon>
        <taxon>Chitinophagales</taxon>
        <taxon>Chitinophagaceae</taxon>
        <taxon>Rurimicrobium</taxon>
    </lineage>
</organism>
<dbReference type="PROSITE" id="PS51257">
    <property type="entry name" value="PROKAR_LIPOPROTEIN"/>
    <property type="match status" value="1"/>
</dbReference>